<keyword evidence="1" id="KW-0472">Membrane</keyword>
<dbReference type="AlphaFoldDB" id="A0A2W2CRI4"/>
<evidence type="ECO:0000313" key="4">
    <source>
        <dbReference type="Proteomes" id="UP000248764"/>
    </source>
</evidence>
<keyword evidence="4" id="KW-1185">Reference proteome</keyword>
<evidence type="ECO:0000256" key="1">
    <source>
        <dbReference type="SAM" id="Phobius"/>
    </source>
</evidence>
<keyword evidence="1" id="KW-0812">Transmembrane</keyword>
<proteinExistence type="predicted"/>
<evidence type="ECO:0000259" key="2">
    <source>
        <dbReference type="Pfam" id="PF12089"/>
    </source>
</evidence>
<gene>
    <name evidence="3" type="ORF">C1I92_15265</name>
</gene>
<comment type="caution">
    <text evidence="3">The sequence shown here is derived from an EMBL/GenBank/DDBJ whole genome shotgun (WGS) entry which is preliminary data.</text>
</comment>
<dbReference type="InterPro" id="IPR021949">
    <property type="entry name" value="DUF3566_TM"/>
</dbReference>
<feature type="transmembrane region" description="Helical" evidence="1">
    <location>
        <begin position="62"/>
        <end position="88"/>
    </location>
</feature>
<protein>
    <recommendedName>
        <fullName evidence="2">DUF3566 domain-containing protein</fullName>
    </recommendedName>
</protein>
<organism evidence="3 4">
    <name type="scientific">Jiangella anatolica</name>
    <dbReference type="NCBI Taxonomy" id="2670374"/>
    <lineage>
        <taxon>Bacteria</taxon>
        <taxon>Bacillati</taxon>
        <taxon>Actinomycetota</taxon>
        <taxon>Actinomycetes</taxon>
        <taxon>Jiangellales</taxon>
        <taxon>Jiangellaceae</taxon>
        <taxon>Jiangella</taxon>
    </lineage>
</organism>
<accession>A0A2W2CRI4</accession>
<reference evidence="3 4" key="1">
    <citation type="submission" date="2018-01" db="EMBL/GenBank/DDBJ databases">
        <title>Draft genome sequence of Jiangella sp. GTF31.</title>
        <authorList>
            <person name="Sahin N."/>
            <person name="Ay H."/>
            <person name="Saygin H."/>
        </authorList>
    </citation>
    <scope>NUCLEOTIDE SEQUENCE [LARGE SCALE GENOMIC DNA]</scope>
    <source>
        <strain evidence="3 4">GTF31</strain>
    </source>
</reference>
<sequence length="106" mass="11046">MKTAFLLSVALGITMFVAVAVLWSVLDAAGVFSSIDDVVTDMTASDSNSGIDINQYVELSRVLGFTTLIAVVDVVLLTALATLGAFLYNLSASLLGGIELTLAEDD</sequence>
<dbReference type="Proteomes" id="UP000248764">
    <property type="component" value="Unassembled WGS sequence"/>
</dbReference>
<name>A0A2W2CRI4_9ACTN</name>
<evidence type="ECO:0000313" key="3">
    <source>
        <dbReference type="EMBL" id="PZF82783.1"/>
    </source>
</evidence>
<keyword evidence="1" id="KW-1133">Transmembrane helix</keyword>
<dbReference type="Pfam" id="PF12089">
    <property type="entry name" value="DUF3566"/>
    <property type="match status" value="1"/>
</dbReference>
<feature type="domain" description="DUF3566" evidence="2">
    <location>
        <begin position="1"/>
        <end position="104"/>
    </location>
</feature>
<dbReference type="EMBL" id="POTW01000033">
    <property type="protein sequence ID" value="PZF82783.1"/>
    <property type="molecule type" value="Genomic_DNA"/>
</dbReference>